<keyword evidence="3" id="KW-1185">Reference proteome</keyword>
<proteinExistence type="predicted"/>
<gene>
    <name evidence="2" type="ORF">NVV95_02825</name>
</gene>
<comment type="caution">
    <text evidence="2">The sequence shown here is derived from an EMBL/GenBank/DDBJ whole genome shotgun (WGS) entry which is preliminary data.</text>
</comment>
<feature type="transmembrane region" description="Helical" evidence="1">
    <location>
        <begin position="79"/>
        <end position="99"/>
    </location>
</feature>
<keyword evidence="1" id="KW-0812">Transmembrane</keyword>
<organism evidence="2 3">
    <name type="scientific">Herbiconiux gentiana</name>
    <dbReference type="NCBI Taxonomy" id="2970912"/>
    <lineage>
        <taxon>Bacteria</taxon>
        <taxon>Bacillati</taxon>
        <taxon>Actinomycetota</taxon>
        <taxon>Actinomycetes</taxon>
        <taxon>Micrococcales</taxon>
        <taxon>Microbacteriaceae</taxon>
        <taxon>Herbiconiux</taxon>
    </lineage>
</organism>
<sequence>MSSPRPFAPHPAWTTWLGLPTDADPAVATRARRVAISAILWAVAYGMFTTGGSGRCGGLSTQIPDGKGGLLVSQECVSLSLHLSPLMFVAFVVILLVAVRRASADSVDRADAPRTLDRAAAAIALLTVAAVLISLAWWVALTTAWTPGRPFSYLLPFPLAILEVEVTP</sequence>
<protein>
    <submittedName>
        <fullName evidence="2">Uncharacterized protein</fullName>
    </submittedName>
</protein>
<evidence type="ECO:0000313" key="3">
    <source>
        <dbReference type="Proteomes" id="UP001165580"/>
    </source>
</evidence>
<evidence type="ECO:0000313" key="2">
    <source>
        <dbReference type="EMBL" id="MCS5713483.1"/>
    </source>
</evidence>
<dbReference type="EMBL" id="JANTEZ010000001">
    <property type="protein sequence ID" value="MCS5713483.1"/>
    <property type="molecule type" value="Genomic_DNA"/>
</dbReference>
<dbReference type="RefSeq" id="WP_259485013.1">
    <property type="nucleotide sequence ID" value="NZ_JANTEZ010000001.1"/>
</dbReference>
<evidence type="ECO:0000256" key="1">
    <source>
        <dbReference type="SAM" id="Phobius"/>
    </source>
</evidence>
<keyword evidence="1" id="KW-0472">Membrane</keyword>
<keyword evidence="1" id="KW-1133">Transmembrane helix</keyword>
<name>A0ABT2GBF7_9MICO</name>
<dbReference type="Proteomes" id="UP001165580">
    <property type="component" value="Unassembled WGS sequence"/>
</dbReference>
<feature type="transmembrane region" description="Helical" evidence="1">
    <location>
        <begin position="119"/>
        <end position="140"/>
    </location>
</feature>
<reference evidence="2" key="1">
    <citation type="submission" date="2022-08" db="EMBL/GenBank/DDBJ databases">
        <authorList>
            <person name="Deng Y."/>
            <person name="Han X.-F."/>
            <person name="Zhang Y.-Q."/>
        </authorList>
    </citation>
    <scope>NUCLEOTIDE SEQUENCE</scope>
    <source>
        <strain evidence="2">CPCC 205716</strain>
    </source>
</reference>
<accession>A0ABT2GBF7</accession>